<feature type="region of interest" description="Disordered" evidence="8">
    <location>
        <begin position="1"/>
        <end position="26"/>
    </location>
</feature>
<evidence type="ECO:0000256" key="4">
    <source>
        <dbReference type="ARBA" id="ARBA00022692"/>
    </source>
</evidence>
<evidence type="ECO:0000256" key="3">
    <source>
        <dbReference type="ARBA" id="ARBA00022475"/>
    </source>
</evidence>
<sequence>MTATSLSTEPKPPAAATRPVRRSRRPPRDKRRNWVLTVMIWMTVLYFLVPLVWLVLSATKDNAGLFSSFGLWFGDSFQLFHNIEALFRFQDGIFVRWLANTIAYALIGSIGAALLATMCGYALAKYAFRGAGAVFTIILGSIMVPLTALAIPTYLLFAAGNLTDTPFAVVLPSLVSPFGVYLMRVYAADAVDDSLLEAARIDGAGEFRIF</sequence>
<evidence type="ECO:0000256" key="2">
    <source>
        <dbReference type="ARBA" id="ARBA00022448"/>
    </source>
</evidence>
<feature type="transmembrane region" description="Helical" evidence="7">
    <location>
        <begin position="34"/>
        <end position="56"/>
    </location>
</feature>
<dbReference type="CDD" id="cd06261">
    <property type="entry name" value="TM_PBP2"/>
    <property type="match status" value="1"/>
</dbReference>
<keyword evidence="5 7" id="KW-1133">Transmembrane helix</keyword>
<evidence type="ECO:0000256" key="1">
    <source>
        <dbReference type="ARBA" id="ARBA00004651"/>
    </source>
</evidence>
<feature type="domain" description="ABC transmembrane type-1" evidence="9">
    <location>
        <begin position="98"/>
        <end position="210"/>
    </location>
</feature>
<keyword evidence="11" id="KW-1185">Reference proteome</keyword>
<dbReference type="InterPro" id="IPR035906">
    <property type="entry name" value="MetI-like_sf"/>
</dbReference>
<evidence type="ECO:0000256" key="6">
    <source>
        <dbReference type="ARBA" id="ARBA00023136"/>
    </source>
</evidence>
<accession>A0ABW2XHJ9</accession>
<dbReference type="Pfam" id="PF00528">
    <property type="entry name" value="BPD_transp_1"/>
    <property type="match status" value="1"/>
</dbReference>
<feature type="transmembrane region" description="Helical" evidence="7">
    <location>
        <begin position="102"/>
        <end position="124"/>
    </location>
</feature>
<gene>
    <name evidence="10" type="ORF">ACFQZM_15815</name>
</gene>
<keyword evidence="4 7" id="KW-0812">Transmembrane</keyword>
<evidence type="ECO:0000256" key="7">
    <source>
        <dbReference type="RuleBase" id="RU363032"/>
    </source>
</evidence>
<dbReference type="SUPFAM" id="SSF161098">
    <property type="entry name" value="MetI-like"/>
    <property type="match status" value="1"/>
</dbReference>
<evidence type="ECO:0000259" key="9">
    <source>
        <dbReference type="PROSITE" id="PS50928"/>
    </source>
</evidence>
<proteinExistence type="inferred from homology"/>
<dbReference type="Proteomes" id="UP001597063">
    <property type="component" value="Unassembled WGS sequence"/>
</dbReference>
<dbReference type="PANTHER" id="PTHR43744">
    <property type="entry name" value="ABC TRANSPORTER PERMEASE PROTEIN MG189-RELATED-RELATED"/>
    <property type="match status" value="1"/>
</dbReference>
<dbReference type="RefSeq" id="WP_207399484.1">
    <property type="nucleotide sequence ID" value="NZ_CAACUY010000007.1"/>
</dbReference>
<protein>
    <submittedName>
        <fullName evidence="10">Carbohydrate ABC transporter permease</fullName>
    </submittedName>
</protein>
<dbReference type="Gene3D" id="1.10.3720.10">
    <property type="entry name" value="MetI-like"/>
    <property type="match status" value="1"/>
</dbReference>
<keyword evidence="3" id="KW-1003">Cell membrane</keyword>
<reference evidence="11" key="1">
    <citation type="journal article" date="2019" name="Int. J. Syst. Evol. Microbiol.">
        <title>The Global Catalogue of Microorganisms (GCM) 10K type strain sequencing project: providing services to taxonomists for standard genome sequencing and annotation.</title>
        <authorList>
            <consortium name="The Broad Institute Genomics Platform"/>
            <consortium name="The Broad Institute Genome Sequencing Center for Infectious Disease"/>
            <person name="Wu L."/>
            <person name="Ma J."/>
        </authorList>
    </citation>
    <scope>NUCLEOTIDE SEQUENCE [LARGE SCALE GENOMIC DNA]</scope>
    <source>
        <strain evidence="11">JCM 9371</strain>
    </source>
</reference>
<name>A0ABW2XHJ9_9ACTN</name>
<feature type="transmembrane region" description="Helical" evidence="7">
    <location>
        <begin position="131"/>
        <end position="155"/>
    </location>
</feature>
<dbReference type="InterPro" id="IPR000515">
    <property type="entry name" value="MetI-like"/>
</dbReference>
<comment type="caution">
    <text evidence="10">The sequence shown here is derived from an EMBL/GenBank/DDBJ whole genome shotgun (WGS) entry which is preliminary data.</text>
</comment>
<organism evidence="10 11">
    <name type="scientific">Actinomadura fibrosa</name>
    <dbReference type="NCBI Taxonomy" id="111802"/>
    <lineage>
        <taxon>Bacteria</taxon>
        <taxon>Bacillati</taxon>
        <taxon>Actinomycetota</taxon>
        <taxon>Actinomycetes</taxon>
        <taxon>Streptosporangiales</taxon>
        <taxon>Thermomonosporaceae</taxon>
        <taxon>Actinomadura</taxon>
    </lineage>
</organism>
<evidence type="ECO:0000313" key="11">
    <source>
        <dbReference type="Proteomes" id="UP001597063"/>
    </source>
</evidence>
<evidence type="ECO:0000256" key="5">
    <source>
        <dbReference type="ARBA" id="ARBA00022989"/>
    </source>
</evidence>
<comment type="similarity">
    <text evidence="7">Belongs to the binding-protein-dependent transport system permease family.</text>
</comment>
<dbReference type="EMBL" id="JBHTGP010000007">
    <property type="protein sequence ID" value="MFD0685971.1"/>
    <property type="molecule type" value="Genomic_DNA"/>
</dbReference>
<comment type="subcellular location">
    <subcellularLocation>
        <location evidence="1 7">Cell membrane</location>
        <topology evidence="1 7">Multi-pass membrane protein</topology>
    </subcellularLocation>
</comment>
<evidence type="ECO:0000313" key="10">
    <source>
        <dbReference type="EMBL" id="MFD0685971.1"/>
    </source>
</evidence>
<keyword evidence="2 7" id="KW-0813">Transport</keyword>
<dbReference type="PROSITE" id="PS50928">
    <property type="entry name" value="ABC_TM1"/>
    <property type="match status" value="1"/>
</dbReference>
<evidence type="ECO:0000256" key="8">
    <source>
        <dbReference type="SAM" id="MobiDB-lite"/>
    </source>
</evidence>
<feature type="transmembrane region" description="Helical" evidence="7">
    <location>
        <begin position="167"/>
        <end position="187"/>
    </location>
</feature>
<dbReference type="PANTHER" id="PTHR43744:SF12">
    <property type="entry name" value="ABC TRANSPORTER PERMEASE PROTEIN MG189-RELATED"/>
    <property type="match status" value="1"/>
</dbReference>
<keyword evidence="6 7" id="KW-0472">Membrane</keyword>